<evidence type="ECO:0008006" key="7">
    <source>
        <dbReference type="Google" id="ProtNLM"/>
    </source>
</evidence>
<dbReference type="Gene3D" id="3.40.50.10810">
    <property type="entry name" value="Tandem AAA-ATPase domain"/>
    <property type="match status" value="1"/>
</dbReference>
<reference evidence="5" key="1">
    <citation type="submission" date="2021-04" db="EMBL/GenBank/DDBJ databases">
        <authorList>
            <consortium name="Molecular Ecology Group"/>
        </authorList>
    </citation>
    <scope>NUCLEOTIDE SEQUENCE</scope>
</reference>
<feature type="region of interest" description="Disordered" evidence="2">
    <location>
        <begin position="805"/>
        <end position="829"/>
    </location>
</feature>
<evidence type="ECO:0000259" key="3">
    <source>
        <dbReference type="PROSITE" id="PS51192"/>
    </source>
</evidence>
<dbReference type="GO" id="GO:0016787">
    <property type="term" value="F:hydrolase activity"/>
    <property type="evidence" value="ECO:0007669"/>
    <property type="project" value="UniProtKB-KW"/>
</dbReference>
<dbReference type="InterPro" id="IPR049730">
    <property type="entry name" value="SNF2/RAD54-like_C"/>
</dbReference>
<keyword evidence="6" id="KW-1185">Reference proteome</keyword>
<feature type="compositionally biased region" description="Low complexity" evidence="2">
    <location>
        <begin position="874"/>
        <end position="889"/>
    </location>
</feature>
<dbReference type="InterPro" id="IPR000330">
    <property type="entry name" value="SNF2_N"/>
</dbReference>
<dbReference type="GO" id="GO:0005524">
    <property type="term" value="F:ATP binding"/>
    <property type="evidence" value="ECO:0007669"/>
    <property type="project" value="InterPro"/>
</dbReference>
<evidence type="ECO:0000256" key="2">
    <source>
        <dbReference type="SAM" id="MobiDB-lite"/>
    </source>
</evidence>
<evidence type="ECO:0000313" key="6">
    <source>
        <dbReference type="Proteomes" id="UP000678393"/>
    </source>
</evidence>
<dbReference type="AlphaFoldDB" id="A0A8S3YRX0"/>
<dbReference type="Pfam" id="PF00176">
    <property type="entry name" value="SNF2-rel_dom"/>
    <property type="match status" value="1"/>
</dbReference>
<keyword evidence="1" id="KW-0378">Hydrolase</keyword>
<gene>
    <name evidence="5" type="ORF">CUNI_LOCUS3659</name>
</gene>
<dbReference type="PANTHER" id="PTHR45629:SF7">
    <property type="entry name" value="DNA EXCISION REPAIR PROTEIN ERCC-6-RELATED"/>
    <property type="match status" value="1"/>
</dbReference>
<dbReference type="InterPro" id="IPR050496">
    <property type="entry name" value="SNF2_RAD54_helicase_repair"/>
</dbReference>
<dbReference type="Pfam" id="PF00271">
    <property type="entry name" value="Helicase_C"/>
    <property type="match status" value="1"/>
</dbReference>
<proteinExistence type="predicted"/>
<feature type="compositionally biased region" description="Low complexity" evidence="2">
    <location>
        <begin position="19"/>
        <end position="31"/>
    </location>
</feature>
<feature type="compositionally biased region" description="Acidic residues" evidence="2">
    <location>
        <begin position="1123"/>
        <end position="1135"/>
    </location>
</feature>
<evidence type="ECO:0000313" key="5">
    <source>
        <dbReference type="EMBL" id="CAG5118101.1"/>
    </source>
</evidence>
<dbReference type="EMBL" id="CAJHNH020000494">
    <property type="protein sequence ID" value="CAG5118101.1"/>
    <property type="molecule type" value="Genomic_DNA"/>
</dbReference>
<feature type="compositionally biased region" description="Low complexity" evidence="2">
    <location>
        <begin position="816"/>
        <end position="829"/>
    </location>
</feature>
<feature type="region of interest" description="Disordered" evidence="2">
    <location>
        <begin position="697"/>
        <end position="721"/>
    </location>
</feature>
<feature type="region of interest" description="Disordered" evidence="2">
    <location>
        <begin position="853"/>
        <end position="890"/>
    </location>
</feature>
<feature type="region of interest" description="Disordered" evidence="2">
    <location>
        <begin position="1090"/>
        <end position="1136"/>
    </location>
</feature>
<comment type="caution">
    <text evidence="5">The sequence shown here is derived from an EMBL/GenBank/DDBJ whole genome shotgun (WGS) entry which is preliminary data.</text>
</comment>
<dbReference type="PROSITE" id="PS51192">
    <property type="entry name" value="HELICASE_ATP_BIND_1"/>
    <property type="match status" value="1"/>
</dbReference>
<dbReference type="InterPro" id="IPR001650">
    <property type="entry name" value="Helicase_C-like"/>
</dbReference>
<accession>A0A8S3YRX0</accession>
<feature type="compositionally biased region" description="Acidic residues" evidence="2">
    <location>
        <begin position="1094"/>
        <end position="1108"/>
    </location>
</feature>
<dbReference type="CDD" id="cd18793">
    <property type="entry name" value="SF2_C_SNF"/>
    <property type="match status" value="1"/>
</dbReference>
<feature type="domain" description="Helicase C-terminal" evidence="4">
    <location>
        <begin position="432"/>
        <end position="593"/>
    </location>
</feature>
<dbReference type="InterPro" id="IPR027417">
    <property type="entry name" value="P-loop_NTPase"/>
</dbReference>
<dbReference type="SMART" id="SM00487">
    <property type="entry name" value="DEXDc"/>
    <property type="match status" value="1"/>
</dbReference>
<feature type="compositionally biased region" description="Basic and acidic residues" evidence="2">
    <location>
        <begin position="1"/>
        <end position="18"/>
    </location>
</feature>
<dbReference type="PROSITE" id="PS51194">
    <property type="entry name" value="HELICASE_CTER"/>
    <property type="match status" value="1"/>
</dbReference>
<dbReference type="PANTHER" id="PTHR45629">
    <property type="entry name" value="SNF2/RAD54 FAMILY MEMBER"/>
    <property type="match status" value="1"/>
</dbReference>
<dbReference type="Gene3D" id="3.40.50.300">
    <property type="entry name" value="P-loop containing nucleotide triphosphate hydrolases"/>
    <property type="match status" value="1"/>
</dbReference>
<dbReference type="SUPFAM" id="SSF52540">
    <property type="entry name" value="P-loop containing nucleoside triphosphate hydrolases"/>
    <property type="match status" value="2"/>
</dbReference>
<dbReference type="Proteomes" id="UP000678393">
    <property type="component" value="Unassembled WGS sequence"/>
</dbReference>
<evidence type="ECO:0000259" key="4">
    <source>
        <dbReference type="PROSITE" id="PS51194"/>
    </source>
</evidence>
<feature type="domain" description="Helicase ATP-binding" evidence="3">
    <location>
        <begin position="134"/>
        <end position="281"/>
    </location>
</feature>
<dbReference type="GO" id="GO:0015616">
    <property type="term" value="F:DNA translocase activity"/>
    <property type="evidence" value="ECO:0007669"/>
    <property type="project" value="TreeGrafter"/>
</dbReference>
<dbReference type="OrthoDB" id="413460at2759"/>
<evidence type="ECO:0000256" key="1">
    <source>
        <dbReference type="ARBA" id="ARBA00022801"/>
    </source>
</evidence>
<dbReference type="InterPro" id="IPR038718">
    <property type="entry name" value="SNF2-like_sf"/>
</dbReference>
<dbReference type="SMART" id="SM00490">
    <property type="entry name" value="HELICc"/>
    <property type="match status" value="1"/>
</dbReference>
<dbReference type="InterPro" id="IPR014001">
    <property type="entry name" value="Helicase_ATP-bd"/>
</dbReference>
<name>A0A8S3YRX0_9EUPU</name>
<organism evidence="5 6">
    <name type="scientific">Candidula unifasciata</name>
    <dbReference type="NCBI Taxonomy" id="100452"/>
    <lineage>
        <taxon>Eukaryota</taxon>
        <taxon>Metazoa</taxon>
        <taxon>Spiralia</taxon>
        <taxon>Lophotrochozoa</taxon>
        <taxon>Mollusca</taxon>
        <taxon>Gastropoda</taxon>
        <taxon>Heterobranchia</taxon>
        <taxon>Euthyneura</taxon>
        <taxon>Panpulmonata</taxon>
        <taxon>Eupulmonata</taxon>
        <taxon>Stylommatophora</taxon>
        <taxon>Helicina</taxon>
        <taxon>Helicoidea</taxon>
        <taxon>Geomitridae</taxon>
        <taxon>Candidula</taxon>
    </lineage>
</organism>
<sequence length="1190" mass="132996">MDIEDKVANISLHDEHRNSSSNMTRNSSAGSESDVQSESREKFMQLLTKARQLTEDGNIAGAVRLNEEALAIHFSDKLQRRIAKMKAFLADQEKADGDEDGDHEMKSLGNGFLLHTKLHEKLYRHQKEGVLWMWSLFLLGKGGILADDMGLGKTIQIIGFLAGLFDMNKIKSVMIVVPLSVLPNWLNEFNKWTPGINVMQFHGSSKKEKERALARVRTRGGVLMTTYGLVVTTKETFAFHLCCVWQEVTSRSGLQQEVTSRSGLQHEVTSRSRLQHEVTSRSGLQQEELWSLFDYVHQGSLLGTVRTFKMEFETPIIRARERDATAVEKKLGQEMAHTLKSIIQPYFLRRTKAELLMTKKSPLVALTVLKKICDHPRLLSTRACLQLGLDGDNFSEEDLEQPEAYESAATQIDKISDDVLMQESGKLQVLVSLVDSFKMGGHRTLIFSQSRKLLDIIQKVITNKGHKTARLDGTVTHLADRDKIVKKFQSDSSISVFLLTVQVGGVGLTITSADRVIIYDPSWNPATDAQAVDRVYRIGQVKNVIVYRLITCGTVEEKIYRRQVFKDSITRQTTGNNSNPYRYFTKMDLKELFTLDDPKFSKTQKQLENLHGNQRETDAELDEHIAFLHSMDIFGISDHDLMFKQKCARDDEDDDVEIIHGEEEVQNNARFIEHRVTKAQMLIAEESSGLIPYEERSKGRMKYPPTAKPSTVTGGFKPKPSSLFTQIKDKSRRALQTLSPAEVEQRTTRTPVANAKTLVTEELLISPDIHSPVVSLKKVPGRSAKAHSFSPSPVKSGLSFPKSSIISGDVTPRVNGSPQGGSKKSGGASCNTADLLNVRKAFALKATSTPQDFDKGSGIFVEETPDSDVRASRNRSNSSSISSSSSQNSMDITHASRKLSFVVADSDQSFNSSIGNSSFAAGELKPKTHKVSGVGSAMVGSPINPDHQSFPESADFHSGNVRRDFAAEGDGETNSADKLLNNPVLDTEHKMSTNDILLSPKNRCQNLDCHQESRNATTKRRSVCIQKAVIDESDDDVDDDDDDDNIKDVSLANDETEYSSDIEVMKAESDENDKENIPVHVINVGGRRRIVSDSESEETSFEVVESDEEGKPEPRSQGREDNSMEEEEGEVDEEQNERFQNLISVARAMYKQKNYPESLLYVEEALTIFVEPDLEQMAARIRMKIQEQQQ</sequence>
<feature type="region of interest" description="Disordered" evidence="2">
    <location>
        <begin position="1"/>
        <end position="40"/>
    </location>
</feature>
<feature type="compositionally biased region" description="Basic and acidic residues" evidence="2">
    <location>
        <begin position="1109"/>
        <end position="1122"/>
    </location>
</feature>
<protein>
    <recommendedName>
        <fullName evidence="7">DNA excision repair protein ERCC-6-like</fullName>
    </recommendedName>
</protein>